<accession>A0AAV4TZF9</accession>
<dbReference type="AlphaFoldDB" id="A0AAV4TZF9"/>
<reference evidence="1 2" key="1">
    <citation type="submission" date="2021-06" db="EMBL/GenBank/DDBJ databases">
        <title>Caerostris extrusa draft genome.</title>
        <authorList>
            <person name="Kono N."/>
            <person name="Arakawa K."/>
        </authorList>
    </citation>
    <scope>NUCLEOTIDE SEQUENCE [LARGE SCALE GENOMIC DNA]</scope>
</reference>
<dbReference type="Proteomes" id="UP001054945">
    <property type="component" value="Unassembled WGS sequence"/>
</dbReference>
<gene>
    <name evidence="1" type="primary">Rptor_2</name>
    <name evidence="1" type="ORF">CEXT_65183</name>
</gene>
<keyword evidence="2" id="KW-1185">Reference proteome</keyword>
<protein>
    <submittedName>
        <fullName evidence="1">Regulatory-associated protein of mTOR</fullName>
    </submittedName>
</protein>
<evidence type="ECO:0000313" key="2">
    <source>
        <dbReference type="Proteomes" id="UP001054945"/>
    </source>
</evidence>
<comment type="caution">
    <text evidence="1">The sequence shown here is derived from an EMBL/GenBank/DDBJ whole genome shotgun (WGS) entry which is preliminary data.</text>
</comment>
<organism evidence="1 2">
    <name type="scientific">Caerostris extrusa</name>
    <name type="common">Bark spider</name>
    <name type="synonym">Caerostris bankana</name>
    <dbReference type="NCBI Taxonomy" id="172846"/>
    <lineage>
        <taxon>Eukaryota</taxon>
        <taxon>Metazoa</taxon>
        <taxon>Ecdysozoa</taxon>
        <taxon>Arthropoda</taxon>
        <taxon>Chelicerata</taxon>
        <taxon>Arachnida</taxon>
        <taxon>Araneae</taxon>
        <taxon>Araneomorphae</taxon>
        <taxon>Entelegynae</taxon>
        <taxon>Araneoidea</taxon>
        <taxon>Araneidae</taxon>
        <taxon>Caerostris</taxon>
    </lineage>
</organism>
<sequence>MSQHGYAGFEIMHMKSLNLYCLILILRYETAIFALGTFLSSTAERTDHANAIDHRAVYNEIVTNNFQAAQQEALAALQWFLIIFENQFVAVGFQYMEEEKAKESAANHLLAPNIPSPITMSIAMRKVSSRDRLKMSLSGSQDLVSASLR</sequence>
<name>A0AAV4TZF9_CAEEX</name>
<proteinExistence type="predicted"/>
<dbReference type="EMBL" id="BPLR01011941">
    <property type="protein sequence ID" value="GIY50118.1"/>
    <property type="molecule type" value="Genomic_DNA"/>
</dbReference>
<evidence type="ECO:0000313" key="1">
    <source>
        <dbReference type="EMBL" id="GIY50118.1"/>
    </source>
</evidence>